<reference evidence="3" key="2">
    <citation type="submission" date="2017-10" db="EMBL/GenBank/DDBJ databases">
        <title>Ladona fulva Genome sequencing and assembly.</title>
        <authorList>
            <person name="Murali S."/>
            <person name="Richards S."/>
            <person name="Bandaranaike D."/>
            <person name="Bellair M."/>
            <person name="Blankenburg K."/>
            <person name="Chao H."/>
            <person name="Dinh H."/>
            <person name="Doddapaneni H."/>
            <person name="Dugan-Rocha S."/>
            <person name="Elkadiri S."/>
            <person name="Gnanaolivu R."/>
            <person name="Hernandez B."/>
            <person name="Skinner E."/>
            <person name="Javaid M."/>
            <person name="Lee S."/>
            <person name="Li M."/>
            <person name="Ming W."/>
            <person name="Munidasa M."/>
            <person name="Muniz J."/>
            <person name="Nguyen L."/>
            <person name="Hughes D."/>
            <person name="Osuji N."/>
            <person name="Pu L.-L."/>
            <person name="Puazo M."/>
            <person name="Qu C."/>
            <person name="Quiroz J."/>
            <person name="Raj R."/>
            <person name="Weissenberger G."/>
            <person name="Xin Y."/>
            <person name="Zou X."/>
            <person name="Han Y."/>
            <person name="Worley K."/>
            <person name="Muzny D."/>
            <person name="Gibbs R."/>
        </authorList>
    </citation>
    <scope>NUCLEOTIDE SEQUENCE</scope>
    <source>
        <strain evidence="3">Sampled in the wild</strain>
    </source>
</reference>
<evidence type="ECO:0000313" key="3">
    <source>
        <dbReference type="EMBL" id="KAG8226522.1"/>
    </source>
</evidence>
<comment type="caution">
    <text evidence="3">The sequence shown here is derived from an EMBL/GenBank/DDBJ whole genome shotgun (WGS) entry which is preliminary data.</text>
</comment>
<dbReference type="OrthoDB" id="8197715at2759"/>
<reference evidence="3" key="1">
    <citation type="submission" date="2013-04" db="EMBL/GenBank/DDBJ databases">
        <authorList>
            <person name="Qu J."/>
            <person name="Murali S.C."/>
            <person name="Bandaranaike D."/>
            <person name="Bellair M."/>
            <person name="Blankenburg K."/>
            <person name="Chao H."/>
            <person name="Dinh H."/>
            <person name="Doddapaneni H."/>
            <person name="Downs B."/>
            <person name="Dugan-Rocha S."/>
            <person name="Elkadiri S."/>
            <person name="Gnanaolivu R.D."/>
            <person name="Hernandez B."/>
            <person name="Javaid M."/>
            <person name="Jayaseelan J.C."/>
            <person name="Lee S."/>
            <person name="Li M."/>
            <person name="Ming W."/>
            <person name="Munidasa M."/>
            <person name="Muniz J."/>
            <person name="Nguyen L."/>
            <person name="Ongeri F."/>
            <person name="Osuji N."/>
            <person name="Pu L.-L."/>
            <person name="Puazo M."/>
            <person name="Qu C."/>
            <person name="Quiroz J."/>
            <person name="Raj R."/>
            <person name="Weissenberger G."/>
            <person name="Xin Y."/>
            <person name="Zou X."/>
            <person name="Han Y."/>
            <person name="Richards S."/>
            <person name="Worley K."/>
            <person name="Muzny D."/>
            <person name="Gibbs R."/>
        </authorList>
    </citation>
    <scope>NUCLEOTIDE SEQUENCE</scope>
    <source>
        <strain evidence="3">Sampled in the wild</strain>
    </source>
</reference>
<evidence type="ECO:0008006" key="5">
    <source>
        <dbReference type="Google" id="ProtNLM"/>
    </source>
</evidence>
<accession>A0A8K0NYL6</accession>
<sequence>MVTELLTLRRSTRVHELLNSVPKPKGSIPKNSLPDWTIMDLEQKLPMVKAPDNLLIYSRDFVLDDPYCLDVSLAYDPLHDRHLRNFFLNERNMKRVKELGLVNENGNAICSLKSFNEYRRYLKRVHMDLVKKERERREQLDKERRDIEKAKKYAERDAELCVKREQRNLKMAIAIAKMQREEQLKREDIERRAQRRQRQQYLLEIRRELEKEERRAKGEAFDRRIRDHIEAAAKFQRRKVVSTLRQWNKAEADLRRRRIKRLREKKRIKEEKDIRKWKERMEYQQNRMEYIKELLENEAEDFAYRVNLRNEKVERERKRMDDLLQKIKDRKGNKEVYVQKRRQSRKLAKLVCNKWLKKVSRDDETLDRKTVEQTVFKTMLATKSKKQYNDNIIDILEEVRIRLAEQVYLPPAVSDVIDKMLNNAIEQFLWKKVDLFINDIISRGIQTVKNIHSKKILSGLNDSKSQLTRSSKRYSVDKTRRRTTEIRRLTDYEPKIFTRYSLGNSRLSQLFPKPESNDSDSPESKPTASYRHSSAVSFGKVFNIGVTEQEFSLKEMKNVRDRPPTPVPSLSDLAEAVFESPMIMNKTDKSAILKSLGSGIDMTERKELIEMLKYLSKNISQRVYTKLQKEIKHHEDGKDHTSVTQDDIVKTIVNGIIKQGFDYSQAIDELESISQSITGIISRNIWKMEKILYKGKRDADLPYYHANLIVKRANHPPKSWKI</sequence>
<dbReference type="AlphaFoldDB" id="A0A8K0NYL6"/>
<feature type="coiled-coil region" evidence="1">
    <location>
        <begin position="130"/>
        <end position="157"/>
    </location>
</feature>
<name>A0A8K0NYL6_LADFU</name>
<evidence type="ECO:0000256" key="2">
    <source>
        <dbReference type="SAM" id="MobiDB-lite"/>
    </source>
</evidence>
<dbReference type="EMBL" id="KZ308285">
    <property type="protein sequence ID" value="KAG8226522.1"/>
    <property type="molecule type" value="Genomic_DNA"/>
</dbReference>
<keyword evidence="1" id="KW-0175">Coiled coil</keyword>
<protein>
    <recommendedName>
        <fullName evidence="5">Fibrous sheath-interacting protein 2</fullName>
    </recommendedName>
</protein>
<evidence type="ECO:0000313" key="4">
    <source>
        <dbReference type="Proteomes" id="UP000792457"/>
    </source>
</evidence>
<evidence type="ECO:0000256" key="1">
    <source>
        <dbReference type="SAM" id="Coils"/>
    </source>
</evidence>
<feature type="region of interest" description="Disordered" evidence="2">
    <location>
        <begin position="508"/>
        <end position="531"/>
    </location>
</feature>
<dbReference type="Proteomes" id="UP000792457">
    <property type="component" value="Unassembled WGS sequence"/>
</dbReference>
<proteinExistence type="predicted"/>
<keyword evidence="4" id="KW-1185">Reference proteome</keyword>
<gene>
    <name evidence="3" type="ORF">J437_LFUL006912</name>
</gene>
<organism evidence="3 4">
    <name type="scientific">Ladona fulva</name>
    <name type="common">Scarce chaser dragonfly</name>
    <name type="synonym">Libellula fulva</name>
    <dbReference type="NCBI Taxonomy" id="123851"/>
    <lineage>
        <taxon>Eukaryota</taxon>
        <taxon>Metazoa</taxon>
        <taxon>Ecdysozoa</taxon>
        <taxon>Arthropoda</taxon>
        <taxon>Hexapoda</taxon>
        <taxon>Insecta</taxon>
        <taxon>Pterygota</taxon>
        <taxon>Palaeoptera</taxon>
        <taxon>Odonata</taxon>
        <taxon>Epiprocta</taxon>
        <taxon>Anisoptera</taxon>
        <taxon>Libelluloidea</taxon>
        <taxon>Libellulidae</taxon>
        <taxon>Ladona</taxon>
    </lineage>
</organism>